<evidence type="ECO:0000256" key="8">
    <source>
        <dbReference type="ARBA" id="ARBA00022697"/>
    </source>
</evidence>
<dbReference type="PANTHER" id="PTHR10314">
    <property type="entry name" value="CYSTATHIONINE BETA-SYNTHASE"/>
    <property type="match status" value="1"/>
</dbReference>
<dbReference type="GO" id="GO:0030170">
    <property type="term" value="F:pyridoxal phosphate binding"/>
    <property type="evidence" value="ECO:0007669"/>
    <property type="project" value="InterPro"/>
</dbReference>
<evidence type="ECO:0000256" key="3">
    <source>
        <dbReference type="ARBA" id="ARBA00004962"/>
    </source>
</evidence>
<dbReference type="InterPro" id="IPR026260">
    <property type="entry name" value="Thr_Synthase_bac/arc"/>
</dbReference>
<reference evidence="18" key="1">
    <citation type="submission" date="2019-02" db="EMBL/GenBank/DDBJ databases">
        <authorList>
            <person name="Gruber-Vodicka R. H."/>
            <person name="Seah K. B. B."/>
        </authorList>
    </citation>
    <scope>NUCLEOTIDE SEQUENCE</scope>
    <source>
        <strain evidence="18">BECK_DK161</strain>
    </source>
</reference>
<evidence type="ECO:0000256" key="2">
    <source>
        <dbReference type="ARBA" id="ARBA00003648"/>
    </source>
</evidence>
<feature type="modified residue" description="N6-(pyridoxal phosphate)lysine" evidence="16">
    <location>
        <position position="107"/>
    </location>
</feature>
<evidence type="ECO:0000256" key="4">
    <source>
        <dbReference type="ARBA" id="ARBA00004979"/>
    </source>
</evidence>
<evidence type="ECO:0000313" key="18">
    <source>
        <dbReference type="EMBL" id="VFJ53318.1"/>
    </source>
</evidence>
<feature type="domain" description="Tryptophan synthase beta chain-like PALP" evidence="17">
    <location>
        <begin position="62"/>
        <end position="364"/>
    </location>
</feature>
<name>A0A450SIY3_9GAMM</name>
<proteinExistence type="inferred from homology"/>
<dbReference type="NCBIfam" id="TIGR00260">
    <property type="entry name" value="thrC"/>
    <property type="match status" value="1"/>
</dbReference>
<evidence type="ECO:0000256" key="14">
    <source>
        <dbReference type="PIRNR" id="PIRNR038945"/>
    </source>
</evidence>
<keyword evidence="8 14" id="KW-0791">Threonine biosynthesis</keyword>
<evidence type="ECO:0000256" key="13">
    <source>
        <dbReference type="NCBIfam" id="TIGR00260"/>
    </source>
</evidence>
<comment type="function">
    <text evidence="2 14">Catalyzes the gamma-elimination of phosphate from L-phosphohomoserine and the beta-addition of water to produce L-threonine.</text>
</comment>
<feature type="binding site" evidence="15">
    <location>
        <begin position="233"/>
        <end position="237"/>
    </location>
    <ligand>
        <name>pyridoxal 5'-phosphate</name>
        <dbReference type="ChEBI" id="CHEBI:597326"/>
    </ligand>
</feature>
<dbReference type="SUPFAM" id="SSF53686">
    <property type="entry name" value="Tryptophan synthase beta subunit-like PLP-dependent enzymes"/>
    <property type="match status" value="1"/>
</dbReference>
<keyword evidence="9 14" id="KW-0663">Pyridoxal phosphate</keyword>
<comment type="catalytic activity">
    <reaction evidence="11">
        <text>O-acetyl-L-serine + hydrogen sulfide = L-cysteine + acetate</text>
        <dbReference type="Rhea" id="RHEA:14829"/>
        <dbReference type="ChEBI" id="CHEBI:29919"/>
        <dbReference type="ChEBI" id="CHEBI:30089"/>
        <dbReference type="ChEBI" id="CHEBI:35235"/>
        <dbReference type="ChEBI" id="CHEBI:58340"/>
        <dbReference type="EC" id="2.5.1.47"/>
    </reaction>
</comment>
<dbReference type="UniPathway" id="UPA00050">
    <property type="reaction ID" value="UER00065"/>
</dbReference>
<evidence type="ECO:0000256" key="9">
    <source>
        <dbReference type="ARBA" id="ARBA00022898"/>
    </source>
</evidence>
<evidence type="ECO:0000256" key="15">
    <source>
        <dbReference type="PIRSR" id="PIRSR038945-1"/>
    </source>
</evidence>
<sequence>MKNSNFHYPVELENRNTKTPLPNSTVVIRTGYIIIMNTHRYIGLIDRYRDRLPVREDTRAICLGEGNTPLIRLQNIPRDLEGGGNDLGGRVEIYVKYEGLNPTGSFKDRGMTMAVTQAVAEGSRAIICASTGNTSASAAAYAARAGITAFVLIPEGKIALGKLAQAMMHGAVVLQIRGNFDAGMQLVKEAAETAPVTIVNSINPYRIQGQKTAAFEIMDELGRAPDYHCLPVGNAGNISAYWLGYNEYYRDGVIGKRPVMCGYQATGAAPFLRGHPVENPETVATAIRIGNPQSWETAAAAQRESGGWFDEFTDEEILAAQQLLAQKEGIFCEPASAISLAGAMRDIESGKIPGGSRIVCTLTGHGLKDPDTAIAQSTTPTVIDADLDSVRRAIVEKL</sequence>
<evidence type="ECO:0000256" key="11">
    <source>
        <dbReference type="ARBA" id="ARBA00047931"/>
    </source>
</evidence>
<dbReference type="PROSITE" id="PS00165">
    <property type="entry name" value="DEHYDRATASE_SER_THR"/>
    <property type="match status" value="1"/>
</dbReference>
<accession>A0A450SIY3</accession>
<comment type="pathway">
    <text evidence="3">Amino-acid biosynthesis; L-cysteine biosynthesis; L-cysteine from L-serine: step 2/2.</text>
</comment>
<keyword evidence="7 14" id="KW-0028">Amino-acid biosynthesis</keyword>
<dbReference type="CDD" id="cd01563">
    <property type="entry name" value="Thr-synth_1"/>
    <property type="match status" value="1"/>
</dbReference>
<evidence type="ECO:0000256" key="6">
    <source>
        <dbReference type="ARBA" id="ARBA00018679"/>
    </source>
</evidence>
<comment type="cofactor">
    <cofactor evidence="1 14 15">
        <name>pyridoxal 5'-phosphate</name>
        <dbReference type="ChEBI" id="CHEBI:597326"/>
    </cofactor>
</comment>
<comment type="pathway">
    <text evidence="4 14">Amino-acid biosynthesis; L-threonine biosynthesis; L-threonine from L-aspartate: step 5/5.</text>
</comment>
<dbReference type="Pfam" id="PF00291">
    <property type="entry name" value="PALP"/>
    <property type="match status" value="1"/>
</dbReference>
<evidence type="ECO:0000259" key="17">
    <source>
        <dbReference type="Pfam" id="PF00291"/>
    </source>
</evidence>
<feature type="binding site" evidence="15">
    <location>
        <position position="363"/>
    </location>
    <ligand>
        <name>pyridoxal 5'-phosphate</name>
        <dbReference type="ChEBI" id="CHEBI:597326"/>
    </ligand>
</feature>
<dbReference type="FunFam" id="3.40.50.1100:FF:000014">
    <property type="entry name" value="Threonine synthase"/>
    <property type="match status" value="1"/>
</dbReference>
<dbReference type="InterPro" id="IPR050214">
    <property type="entry name" value="Cys_Synth/Cystath_Beta-Synth"/>
</dbReference>
<evidence type="ECO:0000256" key="16">
    <source>
        <dbReference type="PIRSR" id="PIRSR038945-2"/>
    </source>
</evidence>
<dbReference type="GO" id="GO:0004124">
    <property type="term" value="F:cysteine synthase activity"/>
    <property type="evidence" value="ECO:0007669"/>
    <property type="project" value="UniProtKB-EC"/>
</dbReference>
<protein>
    <recommendedName>
        <fullName evidence="6 13">Threonine synthase</fullName>
        <ecNumber evidence="13 14">4.2.3.1</ecNumber>
    </recommendedName>
</protein>
<dbReference type="EMBL" id="CAADEY010000039">
    <property type="protein sequence ID" value="VFJ53318.1"/>
    <property type="molecule type" value="Genomic_DNA"/>
</dbReference>
<evidence type="ECO:0000256" key="1">
    <source>
        <dbReference type="ARBA" id="ARBA00001933"/>
    </source>
</evidence>
<dbReference type="Gene3D" id="3.40.50.1100">
    <property type="match status" value="2"/>
</dbReference>
<comment type="catalytic activity">
    <reaction evidence="12 14">
        <text>O-phospho-L-homoserine + H2O = L-threonine + phosphate</text>
        <dbReference type="Rhea" id="RHEA:10840"/>
        <dbReference type="ChEBI" id="CHEBI:15377"/>
        <dbReference type="ChEBI" id="CHEBI:43474"/>
        <dbReference type="ChEBI" id="CHEBI:57590"/>
        <dbReference type="ChEBI" id="CHEBI:57926"/>
        <dbReference type="EC" id="4.2.3.1"/>
    </reaction>
</comment>
<dbReference type="InterPro" id="IPR036052">
    <property type="entry name" value="TrpB-like_PALP_sf"/>
</dbReference>
<dbReference type="EC" id="4.2.3.1" evidence="13 14"/>
<dbReference type="InterPro" id="IPR004450">
    <property type="entry name" value="Thr_synthase-like"/>
</dbReference>
<comment type="similarity">
    <text evidence="5 14">Belongs to the threonine synthase family.</text>
</comment>
<dbReference type="GO" id="GO:0004795">
    <property type="term" value="F:threonine synthase activity"/>
    <property type="evidence" value="ECO:0007669"/>
    <property type="project" value="UniProtKB-UniRule"/>
</dbReference>
<dbReference type="AlphaFoldDB" id="A0A450SIY3"/>
<keyword evidence="10 14" id="KW-0456">Lyase</keyword>
<organism evidence="18">
    <name type="scientific">Candidatus Kentrum sp. DK</name>
    <dbReference type="NCBI Taxonomy" id="2126562"/>
    <lineage>
        <taxon>Bacteria</taxon>
        <taxon>Pseudomonadati</taxon>
        <taxon>Pseudomonadota</taxon>
        <taxon>Gammaproteobacteria</taxon>
        <taxon>Candidatus Kentrum</taxon>
    </lineage>
</organism>
<dbReference type="InterPro" id="IPR001926">
    <property type="entry name" value="TrpB-like_PALP"/>
</dbReference>
<gene>
    <name evidence="18" type="ORF">BECKDK2373C_GA0170839_103915</name>
</gene>
<dbReference type="PIRSF" id="PIRSF038945">
    <property type="entry name" value="Thr_synthase"/>
    <property type="match status" value="1"/>
</dbReference>
<feature type="binding site" evidence="15">
    <location>
        <position position="133"/>
    </location>
    <ligand>
        <name>pyridoxal 5'-phosphate</name>
        <dbReference type="ChEBI" id="CHEBI:597326"/>
    </ligand>
</feature>
<dbReference type="GO" id="GO:0009088">
    <property type="term" value="P:threonine biosynthetic process"/>
    <property type="evidence" value="ECO:0007669"/>
    <property type="project" value="UniProtKB-UniRule"/>
</dbReference>
<evidence type="ECO:0000256" key="12">
    <source>
        <dbReference type="ARBA" id="ARBA00049144"/>
    </source>
</evidence>
<dbReference type="InterPro" id="IPR000634">
    <property type="entry name" value="Ser/Thr_deHydtase_PyrdxlP-BS"/>
</dbReference>
<evidence type="ECO:0000256" key="10">
    <source>
        <dbReference type="ARBA" id="ARBA00023239"/>
    </source>
</evidence>
<evidence type="ECO:0000256" key="5">
    <source>
        <dbReference type="ARBA" id="ARBA00005517"/>
    </source>
</evidence>
<evidence type="ECO:0000256" key="7">
    <source>
        <dbReference type="ARBA" id="ARBA00022605"/>
    </source>
</evidence>